<reference evidence="1 2" key="1">
    <citation type="submission" date="2019-05" db="EMBL/GenBank/DDBJ databases">
        <title>Another draft genome of Portunus trituberculatus and its Hox gene families provides insights of decapod evolution.</title>
        <authorList>
            <person name="Jeong J.-H."/>
            <person name="Song I."/>
            <person name="Kim S."/>
            <person name="Choi T."/>
            <person name="Kim D."/>
            <person name="Ryu S."/>
            <person name="Kim W."/>
        </authorList>
    </citation>
    <scope>NUCLEOTIDE SEQUENCE [LARGE SCALE GENOMIC DNA]</scope>
    <source>
        <tissue evidence="1">Muscle</tissue>
    </source>
</reference>
<sequence length="44" mass="4847">MNGSRREGGGGGMRNKVLGGWGRRARTARNVENLDKVSILQEMM</sequence>
<organism evidence="1 2">
    <name type="scientific">Portunus trituberculatus</name>
    <name type="common">Swimming crab</name>
    <name type="synonym">Neptunus trituberculatus</name>
    <dbReference type="NCBI Taxonomy" id="210409"/>
    <lineage>
        <taxon>Eukaryota</taxon>
        <taxon>Metazoa</taxon>
        <taxon>Ecdysozoa</taxon>
        <taxon>Arthropoda</taxon>
        <taxon>Crustacea</taxon>
        <taxon>Multicrustacea</taxon>
        <taxon>Malacostraca</taxon>
        <taxon>Eumalacostraca</taxon>
        <taxon>Eucarida</taxon>
        <taxon>Decapoda</taxon>
        <taxon>Pleocyemata</taxon>
        <taxon>Brachyura</taxon>
        <taxon>Eubrachyura</taxon>
        <taxon>Portunoidea</taxon>
        <taxon>Portunidae</taxon>
        <taxon>Portuninae</taxon>
        <taxon>Portunus</taxon>
    </lineage>
</organism>
<evidence type="ECO:0000313" key="2">
    <source>
        <dbReference type="Proteomes" id="UP000324222"/>
    </source>
</evidence>
<dbReference type="EMBL" id="VSRR010085475">
    <property type="protein sequence ID" value="MPC90766.1"/>
    <property type="molecule type" value="Genomic_DNA"/>
</dbReference>
<gene>
    <name evidence="1" type="ORF">E2C01_085765</name>
</gene>
<comment type="caution">
    <text evidence="1">The sequence shown here is derived from an EMBL/GenBank/DDBJ whole genome shotgun (WGS) entry which is preliminary data.</text>
</comment>
<dbReference type="AlphaFoldDB" id="A0A5B7J9S1"/>
<name>A0A5B7J9S1_PORTR</name>
<keyword evidence="2" id="KW-1185">Reference proteome</keyword>
<evidence type="ECO:0000313" key="1">
    <source>
        <dbReference type="EMBL" id="MPC90766.1"/>
    </source>
</evidence>
<proteinExistence type="predicted"/>
<protein>
    <submittedName>
        <fullName evidence="1">Uncharacterized protein</fullName>
    </submittedName>
</protein>
<accession>A0A5B7J9S1</accession>
<dbReference type="Proteomes" id="UP000324222">
    <property type="component" value="Unassembled WGS sequence"/>
</dbReference>